<keyword evidence="2" id="KW-1185">Reference proteome</keyword>
<reference evidence="1" key="1">
    <citation type="submission" date="2020-08" db="EMBL/GenBank/DDBJ databases">
        <title>Paracoccus amoyensis sp. nov., isolated from the surface seawater at coast of Xiamen, Fujian.</title>
        <authorList>
            <person name="Lyu L."/>
        </authorList>
    </citation>
    <scope>NUCLEOTIDE SEQUENCE</scope>
    <source>
        <strain evidence="1">11-3</strain>
    </source>
</reference>
<dbReference type="RefSeq" id="WP_187793207.1">
    <property type="nucleotide sequence ID" value="NZ_JACOQL010000002.1"/>
</dbReference>
<comment type="caution">
    <text evidence="1">The sequence shown here is derived from an EMBL/GenBank/DDBJ whole genome shotgun (WGS) entry which is preliminary data.</text>
</comment>
<evidence type="ECO:0000313" key="1">
    <source>
        <dbReference type="EMBL" id="MBC9246754.1"/>
    </source>
</evidence>
<dbReference type="EMBL" id="JACOQL010000002">
    <property type="protein sequence ID" value="MBC9246754.1"/>
    <property type="molecule type" value="Genomic_DNA"/>
</dbReference>
<accession>A0A926GG66</accession>
<gene>
    <name evidence="1" type="ORF">H4P12_08515</name>
</gene>
<organism evidence="1 2">
    <name type="scientific">Paracoccus amoyensis</name>
    <dbReference type="NCBI Taxonomy" id="2760093"/>
    <lineage>
        <taxon>Bacteria</taxon>
        <taxon>Pseudomonadati</taxon>
        <taxon>Pseudomonadota</taxon>
        <taxon>Alphaproteobacteria</taxon>
        <taxon>Rhodobacterales</taxon>
        <taxon>Paracoccaceae</taxon>
        <taxon>Paracoccus</taxon>
    </lineage>
</organism>
<proteinExistence type="predicted"/>
<sequence length="256" mass="27226">MLQIPVEVTTLPTQPVFPSKTIASIDGIRAWWTSHVEDMRLNTDGRQTIRPVVGTVPLLQAGDAFSFPEVTINKKKRRPALNDKNGNKFWTAPLALEAGWNSYVCAVQLEDFLESYEAAVVKVATGAILIYPFRGASATNGACVSWLAGTAGTETRIIETGALGANVPVYVTIAHNTATGAVKAAFNGGTVLSAATSPAALTSDLTCSIEFGRRNASNPFNGRLLNFGHVVGDVLATEASRVKLRSYMNALYGIPA</sequence>
<dbReference type="AlphaFoldDB" id="A0A926GG66"/>
<dbReference type="Proteomes" id="UP000608594">
    <property type="component" value="Unassembled WGS sequence"/>
</dbReference>
<protein>
    <submittedName>
        <fullName evidence="1">Uncharacterized protein</fullName>
    </submittedName>
</protein>
<evidence type="ECO:0000313" key="2">
    <source>
        <dbReference type="Proteomes" id="UP000608594"/>
    </source>
</evidence>
<name>A0A926GG66_9RHOB</name>